<dbReference type="Proteomes" id="UP000051952">
    <property type="component" value="Unassembled WGS sequence"/>
</dbReference>
<dbReference type="Gene3D" id="1.20.1560.10">
    <property type="entry name" value="ABC transporter type 1, transmembrane domain"/>
    <property type="match status" value="1"/>
</dbReference>
<keyword evidence="5" id="KW-0067">ATP-binding</keyword>
<dbReference type="GO" id="GO:0007031">
    <property type="term" value="P:peroxisome organization"/>
    <property type="evidence" value="ECO:0007669"/>
    <property type="project" value="TreeGrafter"/>
</dbReference>
<dbReference type="GO" id="GO:0006635">
    <property type="term" value="P:fatty acid beta-oxidation"/>
    <property type="evidence" value="ECO:0007669"/>
    <property type="project" value="TreeGrafter"/>
</dbReference>
<dbReference type="Gene3D" id="3.40.50.300">
    <property type="entry name" value="P-loop containing nucleotide triphosphate hydrolases"/>
    <property type="match status" value="1"/>
</dbReference>
<evidence type="ECO:0000256" key="5">
    <source>
        <dbReference type="ARBA" id="ARBA00022840"/>
    </source>
</evidence>
<dbReference type="SUPFAM" id="SSF52540">
    <property type="entry name" value="P-loop containing nucleoside triphosphate hydrolases"/>
    <property type="match status" value="1"/>
</dbReference>
<organism evidence="9 10">
    <name type="scientific">Bodo saltans</name>
    <name type="common">Flagellated protozoan</name>
    <dbReference type="NCBI Taxonomy" id="75058"/>
    <lineage>
        <taxon>Eukaryota</taxon>
        <taxon>Discoba</taxon>
        <taxon>Euglenozoa</taxon>
        <taxon>Kinetoplastea</taxon>
        <taxon>Metakinetoplastina</taxon>
        <taxon>Eubodonida</taxon>
        <taxon>Bodonidae</taxon>
        <taxon>Bodo</taxon>
    </lineage>
</organism>
<keyword evidence="6" id="KW-1133">Transmembrane helix</keyword>
<comment type="similarity">
    <text evidence="1">Belongs to the ABC transporter superfamily. ABCD family. Peroxisomal fatty acyl CoA transporter (TC 3.A.1.203) subfamily.</text>
</comment>
<dbReference type="Pfam" id="PF00005">
    <property type="entry name" value="ABC_tran"/>
    <property type="match status" value="1"/>
</dbReference>
<dbReference type="GO" id="GO:0005778">
    <property type="term" value="C:peroxisomal membrane"/>
    <property type="evidence" value="ECO:0007669"/>
    <property type="project" value="TreeGrafter"/>
</dbReference>
<keyword evidence="3" id="KW-0812">Transmembrane</keyword>
<dbReference type="GO" id="GO:0005324">
    <property type="term" value="F:long-chain fatty acid transmembrane transporter activity"/>
    <property type="evidence" value="ECO:0007669"/>
    <property type="project" value="TreeGrafter"/>
</dbReference>
<dbReference type="InterPro" id="IPR011527">
    <property type="entry name" value="ABC1_TM_dom"/>
</dbReference>
<dbReference type="OMA" id="VEARITM"/>
<keyword evidence="7" id="KW-0472">Membrane</keyword>
<dbReference type="GO" id="GO:0042760">
    <property type="term" value="P:very long-chain fatty acid catabolic process"/>
    <property type="evidence" value="ECO:0007669"/>
    <property type="project" value="TreeGrafter"/>
</dbReference>
<dbReference type="GO" id="GO:0140359">
    <property type="term" value="F:ABC-type transporter activity"/>
    <property type="evidence" value="ECO:0007669"/>
    <property type="project" value="InterPro"/>
</dbReference>
<evidence type="ECO:0000256" key="4">
    <source>
        <dbReference type="ARBA" id="ARBA00022741"/>
    </source>
</evidence>
<dbReference type="InterPro" id="IPR003439">
    <property type="entry name" value="ABC_transporter-like_ATP-bd"/>
</dbReference>
<evidence type="ECO:0000256" key="1">
    <source>
        <dbReference type="ARBA" id="ARBA00008575"/>
    </source>
</evidence>
<evidence type="ECO:0000256" key="2">
    <source>
        <dbReference type="ARBA" id="ARBA00022448"/>
    </source>
</evidence>
<dbReference type="InterPro" id="IPR036640">
    <property type="entry name" value="ABC1_TM_sf"/>
</dbReference>
<evidence type="ECO:0000313" key="10">
    <source>
        <dbReference type="Proteomes" id="UP000051952"/>
    </source>
</evidence>
<dbReference type="Pfam" id="PF06472">
    <property type="entry name" value="ABC_membrane_2"/>
    <property type="match status" value="1"/>
</dbReference>
<name>A0A0S4IIU4_BODSA</name>
<dbReference type="PROSITE" id="PS50893">
    <property type="entry name" value="ABC_TRANSPORTER_2"/>
    <property type="match status" value="1"/>
</dbReference>
<evidence type="ECO:0000256" key="3">
    <source>
        <dbReference type="ARBA" id="ARBA00022692"/>
    </source>
</evidence>
<dbReference type="PANTHER" id="PTHR11384">
    <property type="entry name" value="ATP-BINDING CASSETTE, SUB-FAMILY D MEMBER"/>
    <property type="match status" value="1"/>
</dbReference>
<dbReference type="SMART" id="SM00382">
    <property type="entry name" value="AAA"/>
    <property type="match status" value="1"/>
</dbReference>
<evidence type="ECO:0000256" key="6">
    <source>
        <dbReference type="ARBA" id="ARBA00022989"/>
    </source>
</evidence>
<proteinExistence type="inferred from homology"/>
<dbReference type="SUPFAM" id="SSF90123">
    <property type="entry name" value="ABC transporter transmembrane region"/>
    <property type="match status" value="1"/>
</dbReference>
<dbReference type="InterPro" id="IPR003593">
    <property type="entry name" value="AAA+_ATPase"/>
</dbReference>
<dbReference type="GO" id="GO:0016887">
    <property type="term" value="F:ATP hydrolysis activity"/>
    <property type="evidence" value="ECO:0007669"/>
    <property type="project" value="InterPro"/>
</dbReference>
<keyword evidence="2" id="KW-0813">Transport</keyword>
<gene>
    <name evidence="9" type="ORF">BSAL_54900</name>
</gene>
<sequence>MRTEVIFALGVCVAIFASRKRNRLPEDASKIQILRRLLSVMFPRTREFFLLAILITVVSAKTKIFLNSASVRRGLAKFLVCGDSGNFAAALVDVVLWSIPRAIVDCSAKFAATLLAQRLRLRLQETVHESLECSSGYIVCNSVDGFDQRCTSDAMMVSYGLVDIILQLVGPMLDIIFLSHGVLEVANSRSAIIGIASYFVLSLVALRGVPETTELLNSLQGREADLRTTHGQISAHAEEIAFYRGESIERENSNRRVDSVLRKSRELLLKKSAGGIVESLVAKYLSTAAGYLVCAEPVLGISDAASRAGTFGFLQQLYTPLTQAAGRVARVNNRSTAMLSSASRMKCVPDLRTGQVQRPERPLVRESSRMVVNDISINVKGTVALKRISFSLVPGDSLLITGSSGVGKSTLVSVIAGVELPACGSLTIPRGVVFVSPQRTVLPLCPLRDLLTYPIDQAERLRLDMCDTEIVSAAVKFGLSDVLHNYSLDVTRQWDELLSGGERQRVGLTRVALHRPTFAILDDCTNALTQQDEIAFLTTLQHEGVTLLTVSHRAALRSIHNTFLNLDDHVAC</sequence>
<dbReference type="VEuPathDB" id="TriTrypDB:BSAL_54900"/>
<dbReference type="PANTHER" id="PTHR11384:SF70">
    <property type="entry name" value="TRANSPORTER, PUTATIVE-RELATED"/>
    <property type="match status" value="1"/>
</dbReference>
<dbReference type="OrthoDB" id="422637at2759"/>
<protein>
    <submittedName>
        <fullName evidence="9">ABC transporter, putative</fullName>
    </submittedName>
</protein>
<keyword evidence="4" id="KW-0547">Nucleotide-binding</keyword>
<dbReference type="AlphaFoldDB" id="A0A0S4IIU4"/>
<evidence type="ECO:0000256" key="7">
    <source>
        <dbReference type="ARBA" id="ARBA00023136"/>
    </source>
</evidence>
<evidence type="ECO:0000313" key="9">
    <source>
        <dbReference type="EMBL" id="CUE73186.1"/>
    </source>
</evidence>
<dbReference type="EMBL" id="CYKH01000145">
    <property type="protein sequence ID" value="CUE73186.1"/>
    <property type="molecule type" value="Genomic_DNA"/>
</dbReference>
<accession>A0A0S4IIU4</accession>
<reference evidence="10" key="1">
    <citation type="submission" date="2015-09" db="EMBL/GenBank/DDBJ databases">
        <authorList>
            <consortium name="Pathogen Informatics"/>
        </authorList>
    </citation>
    <scope>NUCLEOTIDE SEQUENCE [LARGE SCALE GENOMIC DNA]</scope>
    <source>
        <strain evidence="10">Lake Konstanz</strain>
    </source>
</reference>
<dbReference type="GO" id="GO:0005524">
    <property type="term" value="F:ATP binding"/>
    <property type="evidence" value="ECO:0007669"/>
    <property type="project" value="UniProtKB-KW"/>
</dbReference>
<evidence type="ECO:0000259" key="8">
    <source>
        <dbReference type="PROSITE" id="PS50893"/>
    </source>
</evidence>
<dbReference type="InterPro" id="IPR050835">
    <property type="entry name" value="ABC_transporter_sub-D"/>
</dbReference>
<keyword evidence="10" id="KW-1185">Reference proteome</keyword>
<feature type="domain" description="ABC transporter" evidence="8">
    <location>
        <begin position="370"/>
        <end position="572"/>
    </location>
</feature>
<dbReference type="InterPro" id="IPR027417">
    <property type="entry name" value="P-loop_NTPase"/>
</dbReference>
<dbReference type="GO" id="GO:0015910">
    <property type="term" value="P:long-chain fatty acid import into peroxisome"/>
    <property type="evidence" value="ECO:0007669"/>
    <property type="project" value="TreeGrafter"/>
</dbReference>